<dbReference type="Pfam" id="PF00403">
    <property type="entry name" value="HMA"/>
    <property type="match status" value="1"/>
</dbReference>
<reference evidence="5" key="1">
    <citation type="journal article" date="2019" name="Int. J. Syst. Evol. Microbiol.">
        <title>The Global Catalogue of Microorganisms (GCM) 10K type strain sequencing project: providing services to taxonomists for standard genome sequencing and annotation.</title>
        <authorList>
            <consortium name="The Broad Institute Genomics Platform"/>
            <consortium name="The Broad Institute Genome Sequencing Center for Infectious Disease"/>
            <person name="Wu L."/>
            <person name="Ma J."/>
        </authorList>
    </citation>
    <scope>NUCLEOTIDE SEQUENCE [LARGE SCALE GENOMIC DNA]</scope>
    <source>
        <strain evidence="5">JCM 12165</strain>
    </source>
</reference>
<dbReference type="Proteomes" id="UP001597145">
    <property type="component" value="Unassembled WGS sequence"/>
</dbReference>
<protein>
    <submittedName>
        <fullName evidence="4">Heavy-metal-associated domain-containing protein</fullName>
    </submittedName>
</protein>
<proteinExistence type="predicted"/>
<dbReference type="PROSITE" id="PS01047">
    <property type="entry name" value="HMA_1"/>
    <property type="match status" value="1"/>
</dbReference>
<organism evidence="4 5">
    <name type="scientific">Pseudonocardia aurantiaca</name>
    <dbReference type="NCBI Taxonomy" id="75290"/>
    <lineage>
        <taxon>Bacteria</taxon>
        <taxon>Bacillati</taxon>
        <taxon>Actinomycetota</taxon>
        <taxon>Actinomycetes</taxon>
        <taxon>Pseudonocardiales</taxon>
        <taxon>Pseudonocardiaceae</taxon>
        <taxon>Pseudonocardia</taxon>
    </lineage>
</organism>
<dbReference type="PRINTS" id="PR00944">
    <property type="entry name" value="CUEXPORT"/>
</dbReference>
<evidence type="ECO:0000256" key="1">
    <source>
        <dbReference type="ARBA" id="ARBA00022723"/>
    </source>
</evidence>
<dbReference type="InterPro" id="IPR000428">
    <property type="entry name" value="Cu-bd"/>
</dbReference>
<dbReference type="InterPro" id="IPR006122">
    <property type="entry name" value="HMA_Cu_ion-bd"/>
</dbReference>
<dbReference type="NCBIfam" id="TIGR00003">
    <property type="entry name" value="copper ion binding protein"/>
    <property type="match status" value="1"/>
</dbReference>
<dbReference type="CDD" id="cd00371">
    <property type="entry name" value="HMA"/>
    <property type="match status" value="1"/>
</dbReference>
<dbReference type="Gene3D" id="3.30.70.100">
    <property type="match status" value="1"/>
</dbReference>
<dbReference type="PROSITE" id="PS50846">
    <property type="entry name" value="HMA_2"/>
    <property type="match status" value="1"/>
</dbReference>
<name>A0ABW4FLV4_9PSEU</name>
<feature type="domain" description="HMA" evidence="3">
    <location>
        <begin position="7"/>
        <end position="72"/>
    </location>
</feature>
<evidence type="ECO:0000259" key="3">
    <source>
        <dbReference type="PROSITE" id="PS50846"/>
    </source>
</evidence>
<keyword evidence="5" id="KW-1185">Reference proteome</keyword>
<evidence type="ECO:0000313" key="4">
    <source>
        <dbReference type="EMBL" id="MFD1530866.1"/>
    </source>
</evidence>
<sequence>MSVEAPFRTRVTVAGMTCQHCVMSVTEEVGEIDGVSAVDVSLDSGAVTVLADREIGRAEIAAAVTEAGYDLTD</sequence>
<keyword evidence="1" id="KW-0479">Metal-binding</keyword>
<accession>A0ABW4FLV4</accession>
<comment type="caution">
    <text evidence="4">The sequence shown here is derived from an EMBL/GenBank/DDBJ whole genome shotgun (WGS) entry which is preliminary data.</text>
</comment>
<dbReference type="EMBL" id="JBHUCP010000009">
    <property type="protein sequence ID" value="MFD1530866.1"/>
    <property type="molecule type" value="Genomic_DNA"/>
</dbReference>
<gene>
    <name evidence="4" type="ORF">ACFSCY_15580</name>
</gene>
<dbReference type="InterPro" id="IPR017969">
    <property type="entry name" value="Heavy-metal-associated_CS"/>
</dbReference>
<dbReference type="RefSeq" id="WP_343970781.1">
    <property type="nucleotide sequence ID" value="NZ_BAAAJG010000002.1"/>
</dbReference>
<keyword evidence="2" id="KW-0186">Copper</keyword>
<dbReference type="InterPro" id="IPR036163">
    <property type="entry name" value="HMA_dom_sf"/>
</dbReference>
<dbReference type="SUPFAM" id="SSF55008">
    <property type="entry name" value="HMA, heavy metal-associated domain"/>
    <property type="match status" value="1"/>
</dbReference>
<dbReference type="InterPro" id="IPR006121">
    <property type="entry name" value="HMA_dom"/>
</dbReference>
<evidence type="ECO:0000256" key="2">
    <source>
        <dbReference type="ARBA" id="ARBA00023008"/>
    </source>
</evidence>
<evidence type="ECO:0000313" key="5">
    <source>
        <dbReference type="Proteomes" id="UP001597145"/>
    </source>
</evidence>